<comment type="similarity">
    <text evidence="1 2">Belongs to the MEMO1 family.</text>
</comment>
<dbReference type="KEGG" id="mend:L6E24_04800"/>
<gene>
    <name evidence="3" type="primary">amrB</name>
    <name evidence="3" type="ORF">L6E24_04800</name>
</gene>
<dbReference type="PANTHER" id="PTHR11060">
    <property type="entry name" value="PROTEIN MEMO1"/>
    <property type="match status" value="1"/>
</dbReference>
<dbReference type="Pfam" id="PF01875">
    <property type="entry name" value="Memo"/>
    <property type="match status" value="1"/>
</dbReference>
<sequence length="268" mass="29588">MELRRSTLAGSFYPAESSVLRKQLKSFFANIPDKSLSALPEPFGVVSPHAGIIFSGQTSAYAFSAIPKEFTGTFVVIGPSHTGYPDCVSSENWETPLGTLKNDNDFIKNLDIPVDNYAHRKKENSLEVQMQFIKYRFPDCKIVPILMGSQTRRNSLSVAEKVFRAVELSESPVKIIASSDFSHYIPDKEARMLDNYAIDALLNLDTAEFYQRIIDEGISACGYGPITVMAEVSKRLGAKRAIKLHYSTSGDINGDRSQVVGYASLAVV</sequence>
<dbReference type="NCBIfam" id="TIGR04336">
    <property type="entry name" value="AmmeMemoSam_B"/>
    <property type="match status" value="1"/>
</dbReference>
<evidence type="ECO:0000313" key="4">
    <source>
        <dbReference type="Proteomes" id="UP001060368"/>
    </source>
</evidence>
<evidence type="ECO:0000313" key="3">
    <source>
        <dbReference type="EMBL" id="UUX93447.1"/>
    </source>
</evidence>
<dbReference type="InterPro" id="IPR002737">
    <property type="entry name" value="MEMO1_fam"/>
</dbReference>
<dbReference type="Gene3D" id="3.40.830.10">
    <property type="entry name" value="LigB-like"/>
    <property type="match status" value="1"/>
</dbReference>
<organism evidence="3 4">
    <name type="scientific">Methanoplanus endosymbiosus</name>
    <dbReference type="NCBI Taxonomy" id="33865"/>
    <lineage>
        <taxon>Archaea</taxon>
        <taxon>Methanobacteriati</taxon>
        <taxon>Methanobacteriota</taxon>
        <taxon>Stenosarchaea group</taxon>
        <taxon>Methanomicrobia</taxon>
        <taxon>Methanomicrobiales</taxon>
        <taxon>Methanomicrobiaceae</taxon>
        <taxon>Methanoplanus</taxon>
    </lineage>
</organism>
<dbReference type="PANTHER" id="PTHR11060:SF0">
    <property type="entry name" value="PROTEIN MEMO1"/>
    <property type="match status" value="1"/>
</dbReference>
<reference evidence="3" key="1">
    <citation type="submission" date="2022-04" db="EMBL/GenBank/DDBJ databases">
        <title>Complete genome of Methanoplanus endosymbiosus DSM 3599.</title>
        <authorList>
            <person name="Chen S.-C."/>
            <person name="You Y.-T."/>
            <person name="Zhou Y.-Z."/>
            <person name="Lai M.-C."/>
        </authorList>
    </citation>
    <scope>NUCLEOTIDE SEQUENCE</scope>
    <source>
        <strain evidence="3">DSM 3599</strain>
    </source>
</reference>
<dbReference type="GeneID" id="74306990"/>
<evidence type="ECO:0000256" key="1">
    <source>
        <dbReference type="ARBA" id="ARBA00006315"/>
    </source>
</evidence>
<name>A0A9E7THR8_9EURY</name>
<proteinExistence type="inferred from homology"/>
<dbReference type="AlphaFoldDB" id="A0A9E7THR8"/>
<dbReference type="CDD" id="cd07361">
    <property type="entry name" value="MEMO_like"/>
    <property type="match status" value="1"/>
</dbReference>
<protein>
    <recommendedName>
        <fullName evidence="2">MEMO1 family protein L6E24_04800</fullName>
    </recommendedName>
</protein>
<dbReference type="EMBL" id="CP096115">
    <property type="protein sequence ID" value="UUX93447.1"/>
    <property type="molecule type" value="Genomic_DNA"/>
</dbReference>
<keyword evidence="4" id="KW-1185">Reference proteome</keyword>
<dbReference type="RefSeq" id="WP_257743585.1">
    <property type="nucleotide sequence ID" value="NZ_CP096115.1"/>
</dbReference>
<evidence type="ECO:0000256" key="2">
    <source>
        <dbReference type="HAMAP-Rule" id="MF_00055"/>
    </source>
</evidence>
<accession>A0A9E7THR8</accession>
<dbReference type="Proteomes" id="UP001060368">
    <property type="component" value="Chromosome"/>
</dbReference>
<dbReference type="HAMAP" id="MF_00055">
    <property type="entry name" value="MEMO1"/>
    <property type="match status" value="1"/>
</dbReference>